<gene>
    <name evidence="1" type="ORF">S01H1_03360</name>
</gene>
<organism evidence="1">
    <name type="scientific">marine sediment metagenome</name>
    <dbReference type="NCBI Taxonomy" id="412755"/>
    <lineage>
        <taxon>unclassified sequences</taxon>
        <taxon>metagenomes</taxon>
        <taxon>ecological metagenomes</taxon>
    </lineage>
</organism>
<comment type="caution">
    <text evidence="1">The sequence shown here is derived from an EMBL/GenBank/DDBJ whole genome shotgun (WGS) entry which is preliminary data.</text>
</comment>
<feature type="non-terminal residue" evidence="1">
    <location>
        <position position="163"/>
    </location>
</feature>
<name>X0S7N8_9ZZZZ</name>
<accession>X0S7N8</accession>
<dbReference type="EMBL" id="BARS01001840">
    <property type="protein sequence ID" value="GAF76999.1"/>
    <property type="molecule type" value="Genomic_DNA"/>
</dbReference>
<sequence>MANYADSVWSAAQYKLNEMMNKPEFKHKPSAALSVFLKNTNFLVPASERERLWNQKTSDQQTVSTYNLEKQTVALGSARAAAHTGVVGDSGKVDASYTTYARTFKWSIKRAGLNVFDTAEMVAAQVRSAAIDLHAGIETALMANLNTNKTQVVVSATPQSGEW</sequence>
<proteinExistence type="predicted"/>
<dbReference type="AlphaFoldDB" id="X0S7N8"/>
<reference evidence="1" key="1">
    <citation type="journal article" date="2014" name="Front. Microbiol.">
        <title>High frequency of phylogenetically diverse reductive dehalogenase-homologous genes in deep subseafloor sedimentary metagenomes.</title>
        <authorList>
            <person name="Kawai M."/>
            <person name="Futagami T."/>
            <person name="Toyoda A."/>
            <person name="Takaki Y."/>
            <person name="Nishi S."/>
            <person name="Hori S."/>
            <person name="Arai W."/>
            <person name="Tsubouchi T."/>
            <person name="Morono Y."/>
            <person name="Uchiyama I."/>
            <person name="Ito T."/>
            <person name="Fujiyama A."/>
            <person name="Inagaki F."/>
            <person name="Takami H."/>
        </authorList>
    </citation>
    <scope>NUCLEOTIDE SEQUENCE</scope>
    <source>
        <strain evidence="1">Expedition CK06-06</strain>
    </source>
</reference>
<protein>
    <submittedName>
        <fullName evidence="1">Uncharacterized protein</fullName>
    </submittedName>
</protein>
<evidence type="ECO:0000313" key="1">
    <source>
        <dbReference type="EMBL" id="GAF76999.1"/>
    </source>
</evidence>